<keyword evidence="7" id="KW-0413">Isomerase</keyword>
<evidence type="ECO:0000256" key="6">
    <source>
        <dbReference type="PIRSR" id="PIRSR600888-3"/>
    </source>
</evidence>
<dbReference type="AlphaFoldDB" id="A0A1G8B4S5"/>
<protein>
    <recommendedName>
        <fullName evidence="4 7">dTDP-4-dehydrorhamnose 3,5-epimerase</fullName>
        <ecNumber evidence="3 7">5.1.3.13</ecNumber>
    </recommendedName>
    <alternativeName>
        <fullName evidence="7">Thymidine diphospho-4-keto-rhamnose 3,5-epimerase</fullName>
    </alternativeName>
</protein>
<dbReference type="PANTHER" id="PTHR21047:SF2">
    <property type="entry name" value="THYMIDINE DIPHOSPHO-4-KETO-RHAMNOSE 3,5-EPIMERASE"/>
    <property type="match status" value="1"/>
</dbReference>
<evidence type="ECO:0000313" key="8">
    <source>
        <dbReference type="EMBL" id="SDH28168.1"/>
    </source>
</evidence>
<evidence type="ECO:0000256" key="7">
    <source>
        <dbReference type="RuleBase" id="RU364069"/>
    </source>
</evidence>
<evidence type="ECO:0000256" key="1">
    <source>
        <dbReference type="ARBA" id="ARBA00001298"/>
    </source>
</evidence>
<dbReference type="GO" id="GO:0008830">
    <property type="term" value="F:dTDP-4-dehydrorhamnose 3,5-epimerase activity"/>
    <property type="evidence" value="ECO:0007669"/>
    <property type="project" value="UniProtKB-UniRule"/>
</dbReference>
<name>A0A1G8B4S5_9FLAO</name>
<dbReference type="GO" id="GO:0000271">
    <property type="term" value="P:polysaccharide biosynthetic process"/>
    <property type="evidence" value="ECO:0007669"/>
    <property type="project" value="TreeGrafter"/>
</dbReference>
<evidence type="ECO:0000256" key="2">
    <source>
        <dbReference type="ARBA" id="ARBA00001997"/>
    </source>
</evidence>
<dbReference type="UniPathway" id="UPA00124"/>
<proteinExistence type="inferred from homology"/>
<keyword evidence="9" id="KW-1185">Reference proteome</keyword>
<dbReference type="PANTHER" id="PTHR21047">
    <property type="entry name" value="DTDP-6-DEOXY-D-GLUCOSE-3,5 EPIMERASE"/>
    <property type="match status" value="1"/>
</dbReference>
<comment type="pathway">
    <text evidence="7">Carbohydrate biosynthesis; dTDP-L-rhamnose biosynthesis.</text>
</comment>
<comment type="catalytic activity">
    <reaction evidence="1 7">
        <text>dTDP-4-dehydro-6-deoxy-alpha-D-glucose = dTDP-4-dehydro-beta-L-rhamnose</text>
        <dbReference type="Rhea" id="RHEA:16969"/>
        <dbReference type="ChEBI" id="CHEBI:57649"/>
        <dbReference type="ChEBI" id="CHEBI:62830"/>
        <dbReference type="EC" id="5.1.3.13"/>
    </reaction>
</comment>
<dbReference type="GO" id="GO:0005829">
    <property type="term" value="C:cytosol"/>
    <property type="evidence" value="ECO:0007669"/>
    <property type="project" value="TreeGrafter"/>
</dbReference>
<evidence type="ECO:0000313" key="9">
    <source>
        <dbReference type="Proteomes" id="UP000243588"/>
    </source>
</evidence>
<feature type="site" description="Participates in a stacking interaction with the thymidine ring of dTDP-4-oxo-6-deoxyglucose" evidence="6">
    <location>
        <position position="138"/>
    </location>
</feature>
<organism evidence="8 9">
    <name type="scientific">Myroides phaeus</name>
    <dbReference type="NCBI Taxonomy" id="702745"/>
    <lineage>
        <taxon>Bacteria</taxon>
        <taxon>Pseudomonadati</taxon>
        <taxon>Bacteroidota</taxon>
        <taxon>Flavobacteriia</taxon>
        <taxon>Flavobacteriales</taxon>
        <taxon>Flavobacteriaceae</taxon>
        <taxon>Myroides</taxon>
    </lineage>
</organism>
<evidence type="ECO:0000256" key="5">
    <source>
        <dbReference type="PIRSR" id="PIRSR600888-1"/>
    </source>
</evidence>
<dbReference type="EMBL" id="FNDQ01000001">
    <property type="protein sequence ID" value="SDH28168.1"/>
    <property type="molecule type" value="Genomic_DNA"/>
</dbReference>
<dbReference type="RefSeq" id="WP_090404674.1">
    <property type="nucleotide sequence ID" value="NZ_FNDQ01000001.1"/>
</dbReference>
<feature type="active site" description="Proton acceptor" evidence="5">
    <location>
        <position position="62"/>
    </location>
</feature>
<evidence type="ECO:0000256" key="4">
    <source>
        <dbReference type="ARBA" id="ARBA00019595"/>
    </source>
</evidence>
<dbReference type="CDD" id="cd00438">
    <property type="entry name" value="cupin_RmlC"/>
    <property type="match status" value="1"/>
</dbReference>
<dbReference type="Pfam" id="PF00908">
    <property type="entry name" value="dTDP_sugar_isom"/>
    <property type="match status" value="1"/>
</dbReference>
<comment type="similarity">
    <text evidence="7">Belongs to the dTDP-4-dehydrorhamnose 3,5-epimerase family.</text>
</comment>
<dbReference type="Proteomes" id="UP000243588">
    <property type="component" value="Unassembled WGS sequence"/>
</dbReference>
<sequence length="185" mass="21356">MKVVETELKGCFLIEPAVFKDERGYFFESFNQEKFNQATGLSVQFVQDNQSFSSKNVLRGLHYQRGEYQQAKLVHVIQGTILDVVVDLRPNSSTFRQSFKTKLTSENHQQLFVPRGFAHGFVVLSETAIFTYKCDNYYKKEAEGGIIYNDTDLAIDWEVQSERLILSKKDIELPTLKESLSICEY</sequence>
<feature type="active site" description="Proton donor" evidence="5">
    <location>
        <position position="132"/>
    </location>
</feature>
<accession>A0A1G8B4S5</accession>
<dbReference type="InterPro" id="IPR000888">
    <property type="entry name" value="RmlC-like"/>
</dbReference>
<dbReference type="InterPro" id="IPR011051">
    <property type="entry name" value="RmlC_Cupin_sf"/>
</dbReference>
<dbReference type="EC" id="5.1.3.13" evidence="3 7"/>
<dbReference type="NCBIfam" id="TIGR01221">
    <property type="entry name" value="rmlC"/>
    <property type="match status" value="1"/>
</dbReference>
<evidence type="ECO:0000256" key="3">
    <source>
        <dbReference type="ARBA" id="ARBA00012098"/>
    </source>
</evidence>
<reference evidence="9" key="1">
    <citation type="submission" date="2016-10" db="EMBL/GenBank/DDBJ databases">
        <authorList>
            <person name="Varghese N."/>
            <person name="Submissions S."/>
        </authorList>
    </citation>
    <scope>NUCLEOTIDE SEQUENCE [LARGE SCALE GENOMIC DNA]</scope>
    <source>
        <strain evidence="9">DSM 23313</strain>
    </source>
</reference>
<comment type="subunit">
    <text evidence="7">Homodimer.</text>
</comment>
<dbReference type="Gene3D" id="2.60.120.10">
    <property type="entry name" value="Jelly Rolls"/>
    <property type="match status" value="1"/>
</dbReference>
<dbReference type="STRING" id="702745.SAMN05421818_101147"/>
<gene>
    <name evidence="8" type="ORF">SAMN05421818_101147</name>
</gene>
<dbReference type="InterPro" id="IPR014710">
    <property type="entry name" value="RmlC-like_jellyroll"/>
</dbReference>
<comment type="function">
    <text evidence="2 7">Catalyzes the epimerization of the C3' and C5'positions of dTDP-6-deoxy-D-xylo-4-hexulose, forming dTDP-6-deoxy-L-lyxo-4-hexulose.</text>
</comment>
<dbReference type="GO" id="GO:0019305">
    <property type="term" value="P:dTDP-rhamnose biosynthetic process"/>
    <property type="evidence" value="ECO:0007669"/>
    <property type="project" value="UniProtKB-UniRule"/>
</dbReference>
<dbReference type="SUPFAM" id="SSF51182">
    <property type="entry name" value="RmlC-like cupins"/>
    <property type="match status" value="1"/>
</dbReference>